<keyword evidence="1" id="KW-0862">Zinc</keyword>
<evidence type="ECO:0000313" key="4">
    <source>
        <dbReference type="EMBL" id="CAI6261467.1"/>
    </source>
</evidence>
<feature type="region of interest" description="Disordered" evidence="2">
    <location>
        <begin position="349"/>
        <end position="373"/>
    </location>
</feature>
<sequence>MSSDSEMTEDLEFGQADPESYFEEVAIQCLFQNPELRFLNLEDPEALQGLRSCVAKALSSKRRHSAPLEGTPPKRRSGTNRKRSGQDNDNNDDEDGEGSPNERRAMVSGTGSRSVSYACPYLKYNPNGISERHRCDAGWPDIPRLKGHLFRCHKIFLCVRCWEAFSRELDLTTHLRTESSCNVVDPPPDDAYDWGRGFNNEQETKLKSRDKNVAETTKWKNIYKILFPRVANEDIPSPYNISHGHLPPFPSPDSARAGPSSQNRDEEIITRVVERLIRCGQQQQHNIGGYTGHVGAYGDQGFRQLPTPQNTLTSRESGHMPYTGPFHMNQIAPNNFYLNPHSHGFGTTSDLTNDSAYSTSHSSTNQPAYPQYGYRPQEHLADQSLDDRPVLSGAGLLCGMENYELGNDYQLPPGSMD</sequence>
<evidence type="ECO:0000256" key="1">
    <source>
        <dbReference type="PROSITE-ProRule" id="PRU00042"/>
    </source>
</evidence>
<feature type="region of interest" description="Disordered" evidence="2">
    <location>
        <begin position="242"/>
        <end position="263"/>
    </location>
</feature>
<keyword evidence="1" id="KW-0479">Metal-binding</keyword>
<dbReference type="GO" id="GO:0008270">
    <property type="term" value="F:zinc ion binding"/>
    <property type="evidence" value="ECO:0007669"/>
    <property type="project" value="UniProtKB-KW"/>
</dbReference>
<proteinExistence type="predicted"/>
<name>A0A9W4U3C4_9PLEO</name>
<feature type="compositionally biased region" description="Polar residues" evidence="2">
    <location>
        <begin position="349"/>
        <end position="368"/>
    </location>
</feature>
<feature type="domain" description="C2H2-type" evidence="3">
    <location>
        <begin position="156"/>
        <end position="183"/>
    </location>
</feature>
<feature type="compositionally biased region" description="Basic residues" evidence="2">
    <location>
        <begin position="73"/>
        <end position="83"/>
    </location>
</feature>
<dbReference type="OrthoDB" id="4738706at2759"/>
<dbReference type="Proteomes" id="UP001152607">
    <property type="component" value="Unassembled WGS sequence"/>
</dbReference>
<comment type="caution">
    <text evidence="4">The sequence shown here is derived from an EMBL/GenBank/DDBJ whole genome shotgun (WGS) entry which is preliminary data.</text>
</comment>
<dbReference type="AlphaFoldDB" id="A0A9W4U3C4"/>
<dbReference type="PANTHER" id="PTHR38166:SF1">
    <property type="entry name" value="C2H2-TYPE DOMAIN-CONTAINING PROTEIN"/>
    <property type="match status" value="1"/>
</dbReference>
<reference evidence="4" key="1">
    <citation type="submission" date="2023-01" db="EMBL/GenBank/DDBJ databases">
        <authorList>
            <person name="Van Ghelder C."/>
            <person name="Rancurel C."/>
        </authorList>
    </citation>
    <scope>NUCLEOTIDE SEQUENCE</scope>
    <source>
        <strain evidence="4">CNCM I-4278</strain>
    </source>
</reference>
<dbReference type="InterPro" id="IPR013087">
    <property type="entry name" value="Znf_C2H2_type"/>
</dbReference>
<dbReference type="PANTHER" id="PTHR38166">
    <property type="entry name" value="C2H2-TYPE DOMAIN-CONTAINING PROTEIN-RELATED"/>
    <property type="match status" value="1"/>
</dbReference>
<accession>A0A9W4U3C4</accession>
<keyword evidence="5" id="KW-1185">Reference proteome</keyword>
<evidence type="ECO:0000313" key="5">
    <source>
        <dbReference type="Proteomes" id="UP001152607"/>
    </source>
</evidence>
<dbReference type="PROSITE" id="PS50157">
    <property type="entry name" value="ZINC_FINGER_C2H2_2"/>
    <property type="match status" value="1"/>
</dbReference>
<gene>
    <name evidence="4" type="ORF">PDIGIT_LOCUS1365</name>
</gene>
<keyword evidence="1" id="KW-0863">Zinc-finger</keyword>
<organism evidence="4 5">
    <name type="scientific">Periconia digitata</name>
    <dbReference type="NCBI Taxonomy" id="1303443"/>
    <lineage>
        <taxon>Eukaryota</taxon>
        <taxon>Fungi</taxon>
        <taxon>Dikarya</taxon>
        <taxon>Ascomycota</taxon>
        <taxon>Pezizomycotina</taxon>
        <taxon>Dothideomycetes</taxon>
        <taxon>Pleosporomycetidae</taxon>
        <taxon>Pleosporales</taxon>
        <taxon>Massarineae</taxon>
        <taxon>Periconiaceae</taxon>
        <taxon>Periconia</taxon>
    </lineage>
</organism>
<evidence type="ECO:0000259" key="3">
    <source>
        <dbReference type="PROSITE" id="PS50157"/>
    </source>
</evidence>
<evidence type="ECO:0000256" key="2">
    <source>
        <dbReference type="SAM" id="MobiDB-lite"/>
    </source>
</evidence>
<feature type="region of interest" description="Disordered" evidence="2">
    <location>
        <begin position="61"/>
        <end position="111"/>
    </location>
</feature>
<protein>
    <recommendedName>
        <fullName evidence="3">C2H2-type domain-containing protein</fullName>
    </recommendedName>
</protein>
<dbReference type="EMBL" id="CAOQHR010000001">
    <property type="protein sequence ID" value="CAI6261467.1"/>
    <property type="molecule type" value="Genomic_DNA"/>
</dbReference>